<sequence>MFKKSPKAYLVSFTVANSPLHDDPLRGSYWRPPSSVCPAPERTFYLYFLEQCLWNKASFRLELSFTLTVTSSSPMLHFFSFSISMELHSYDGCIYYIRWLIRRQTCFNGFLLFASYLGLE</sequence>
<name>A0A0C2WSR4_SERVB</name>
<dbReference type="AlphaFoldDB" id="A0A0C2WSR4"/>
<keyword evidence="2" id="KW-1185">Reference proteome</keyword>
<protein>
    <submittedName>
        <fullName evidence="1">Uncharacterized protein</fullName>
    </submittedName>
</protein>
<dbReference type="HOGENOM" id="CLU_2051076_0_0_1"/>
<gene>
    <name evidence="1" type="ORF">M408DRAFT_119542</name>
</gene>
<dbReference type="Proteomes" id="UP000054097">
    <property type="component" value="Unassembled WGS sequence"/>
</dbReference>
<evidence type="ECO:0000313" key="1">
    <source>
        <dbReference type="EMBL" id="KIM29158.1"/>
    </source>
</evidence>
<reference evidence="1 2" key="1">
    <citation type="submission" date="2014-04" db="EMBL/GenBank/DDBJ databases">
        <authorList>
            <consortium name="DOE Joint Genome Institute"/>
            <person name="Kuo A."/>
            <person name="Zuccaro A."/>
            <person name="Kohler A."/>
            <person name="Nagy L.G."/>
            <person name="Floudas D."/>
            <person name="Copeland A."/>
            <person name="Barry K.W."/>
            <person name="Cichocki N."/>
            <person name="Veneault-Fourrey C."/>
            <person name="LaButti K."/>
            <person name="Lindquist E.A."/>
            <person name="Lipzen A."/>
            <person name="Lundell T."/>
            <person name="Morin E."/>
            <person name="Murat C."/>
            <person name="Sun H."/>
            <person name="Tunlid A."/>
            <person name="Henrissat B."/>
            <person name="Grigoriev I.V."/>
            <person name="Hibbett D.S."/>
            <person name="Martin F."/>
            <person name="Nordberg H.P."/>
            <person name="Cantor M.N."/>
            <person name="Hua S.X."/>
        </authorList>
    </citation>
    <scope>NUCLEOTIDE SEQUENCE [LARGE SCALE GENOMIC DNA]</scope>
    <source>
        <strain evidence="1 2">MAFF 305830</strain>
    </source>
</reference>
<dbReference type="EMBL" id="KN824289">
    <property type="protein sequence ID" value="KIM29158.1"/>
    <property type="molecule type" value="Genomic_DNA"/>
</dbReference>
<reference evidence="2" key="2">
    <citation type="submission" date="2015-01" db="EMBL/GenBank/DDBJ databases">
        <title>Evolutionary Origins and Diversification of the Mycorrhizal Mutualists.</title>
        <authorList>
            <consortium name="DOE Joint Genome Institute"/>
            <consortium name="Mycorrhizal Genomics Consortium"/>
            <person name="Kohler A."/>
            <person name="Kuo A."/>
            <person name="Nagy L.G."/>
            <person name="Floudas D."/>
            <person name="Copeland A."/>
            <person name="Barry K.W."/>
            <person name="Cichocki N."/>
            <person name="Veneault-Fourrey C."/>
            <person name="LaButti K."/>
            <person name="Lindquist E.A."/>
            <person name="Lipzen A."/>
            <person name="Lundell T."/>
            <person name="Morin E."/>
            <person name="Murat C."/>
            <person name="Riley R."/>
            <person name="Ohm R."/>
            <person name="Sun H."/>
            <person name="Tunlid A."/>
            <person name="Henrissat B."/>
            <person name="Grigoriev I.V."/>
            <person name="Hibbett D.S."/>
            <person name="Martin F."/>
        </authorList>
    </citation>
    <scope>NUCLEOTIDE SEQUENCE [LARGE SCALE GENOMIC DNA]</scope>
    <source>
        <strain evidence="2">MAFF 305830</strain>
    </source>
</reference>
<organism evidence="1 2">
    <name type="scientific">Serendipita vermifera MAFF 305830</name>
    <dbReference type="NCBI Taxonomy" id="933852"/>
    <lineage>
        <taxon>Eukaryota</taxon>
        <taxon>Fungi</taxon>
        <taxon>Dikarya</taxon>
        <taxon>Basidiomycota</taxon>
        <taxon>Agaricomycotina</taxon>
        <taxon>Agaricomycetes</taxon>
        <taxon>Sebacinales</taxon>
        <taxon>Serendipitaceae</taxon>
        <taxon>Serendipita</taxon>
    </lineage>
</organism>
<evidence type="ECO:0000313" key="2">
    <source>
        <dbReference type="Proteomes" id="UP000054097"/>
    </source>
</evidence>
<proteinExistence type="predicted"/>
<accession>A0A0C2WSR4</accession>